<keyword evidence="3" id="KW-0813">Transport</keyword>
<feature type="domain" description="Soluble ligand binding" evidence="17">
    <location>
        <begin position="107"/>
        <end position="152"/>
    </location>
</feature>
<feature type="domain" description="Soluble ligand binding" evidence="17">
    <location>
        <begin position="214"/>
        <end position="256"/>
    </location>
</feature>
<feature type="domain" description="Soluble ligand binding" evidence="17">
    <location>
        <begin position="302"/>
        <end position="354"/>
    </location>
</feature>
<comment type="similarity">
    <text evidence="2">Belongs to the BexD/CtrA/VexA family.</text>
</comment>
<dbReference type="InterPro" id="IPR049712">
    <property type="entry name" value="Poly_export"/>
</dbReference>
<evidence type="ECO:0000256" key="6">
    <source>
        <dbReference type="ARBA" id="ARBA00022692"/>
    </source>
</evidence>
<keyword evidence="6" id="KW-0812">Transmembrane</keyword>
<dbReference type="EMBL" id="JAFEUM010000002">
    <property type="protein sequence ID" value="MBM7035978.1"/>
    <property type="molecule type" value="Genomic_DNA"/>
</dbReference>
<evidence type="ECO:0000256" key="7">
    <source>
        <dbReference type="ARBA" id="ARBA00022729"/>
    </source>
</evidence>
<keyword evidence="7 15" id="KW-0732">Signal</keyword>
<dbReference type="PANTHER" id="PTHR33619:SF3">
    <property type="entry name" value="POLYSACCHARIDE EXPORT PROTEIN GFCE-RELATED"/>
    <property type="match status" value="1"/>
</dbReference>
<evidence type="ECO:0000259" key="16">
    <source>
        <dbReference type="Pfam" id="PF02563"/>
    </source>
</evidence>
<dbReference type="Pfam" id="PF22461">
    <property type="entry name" value="SLBB_2"/>
    <property type="match status" value="1"/>
</dbReference>
<keyword evidence="11" id="KW-0472">Membrane</keyword>
<keyword evidence="8" id="KW-0625">Polysaccharide transport</keyword>
<evidence type="ECO:0000256" key="11">
    <source>
        <dbReference type="ARBA" id="ARBA00023136"/>
    </source>
</evidence>
<dbReference type="RefSeq" id="WP_205157592.1">
    <property type="nucleotide sequence ID" value="NZ_JAFEUM010000002.1"/>
</dbReference>
<evidence type="ECO:0000256" key="3">
    <source>
        <dbReference type="ARBA" id="ARBA00022448"/>
    </source>
</evidence>
<evidence type="ECO:0000256" key="12">
    <source>
        <dbReference type="ARBA" id="ARBA00023139"/>
    </source>
</evidence>
<proteinExistence type="inferred from homology"/>
<keyword evidence="13" id="KW-0998">Cell outer membrane</keyword>
<accession>A0ABS2HII0</accession>
<organism evidence="19 20">
    <name type="scientific">Vibrio ulleungensis</name>
    <dbReference type="NCBI Taxonomy" id="2807619"/>
    <lineage>
        <taxon>Bacteria</taxon>
        <taxon>Pseudomonadati</taxon>
        <taxon>Pseudomonadota</taxon>
        <taxon>Gammaproteobacteria</taxon>
        <taxon>Vibrionales</taxon>
        <taxon>Vibrionaceae</taxon>
        <taxon>Vibrio</taxon>
    </lineage>
</organism>
<evidence type="ECO:0000256" key="4">
    <source>
        <dbReference type="ARBA" id="ARBA00022452"/>
    </source>
</evidence>
<name>A0ABS2HII0_9VIBR</name>
<evidence type="ECO:0000256" key="13">
    <source>
        <dbReference type="ARBA" id="ARBA00023237"/>
    </source>
</evidence>
<dbReference type="Proteomes" id="UP000809621">
    <property type="component" value="Unassembled WGS sequence"/>
</dbReference>
<dbReference type="InterPro" id="IPR019554">
    <property type="entry name" value="Soluble_ligand-bd"/>
</dbReference>
<dbReference type="InterPro" id="IPR003715">
    <property type="entry name" value="Poly_export_N"/>
</dbReference>
<keyword evidence="12" id="KW-0564">Palmitate</keyword>
<evidence type="ECO:0000259" key="18">
    <source>
        <dbReference type="Pfam" id="PF22461"/>
    </source>
</evidence>
<evidence type="ECO:0000256" key="5">
    <source>
        <dbReference type="ARBA" id="ARBA00022597"/>
    </source>
</evidence>
<comment type="subcellular location">
    <subcellularLocation>
        <location evidence="1">Cell outer membrane</location>
        <topology evidence="1">Multi-pass membrane protein</topology>
    </subcellularLocation>
</comment>
<gene>
    <name evidence="19" type="ORF">JQC93_06105</name>
</gene>
<dbReference type="Gene3D" id="3.10.560.10">
    <property type="entry name" value="Outer membrane lipoprotein wza domain like"/>
    <property type="match status" value="6"/>
</dbReference>
<protein>
    <submittedName>
        <fullName evidence="19">SLBB domain-containing protein</fullName>
    </submittedName>
</protein>
<dbReference type="Pfam" id="PF10531">
    <property type="entry name" value="SLBB"/>
    <property type="match status" value="5"/>
</dbReference>
<evidence type="ECO:0000256" key="9">
    <source>
        <dbReference type="ARBA" id="ARBA00023065"/>
    </source>
</evidence>
<evidence type="ECO:0000256" key="8">
    <source>
        <dbReference type="ARBA" id="ARBA00023047"/>
    </source>
</evidence>
<feature type="domain" description="Soluble ligand binding" evidence="17">
    <location>
        <begin position="593"/>
        <end position="636"/>
    </location>
</feature>
<evidence type="ECO:0000256" key="15">
    <source>
        <dbReference type="SAM" id="SignalP"/>
    </source>
</evidence>
<feature type="domain" description="Polysaccharide export protein N-terminal" evidence="16">
    <location>
        <begin position="31"/>
        <end position="93"/>
    </location>
</feature>
<feature type="domain" description="Soluble ligand binding" evidence="17">
    <location>
        <begin position="398"/>
        <end position="449"/>
    </location>
</feature>
<dbReference type="PANTHER" id="PTHR33619">
    <property type="entry name" value="POLYSACCHARIDE EXPORT PROTEIN GFCE-RELATED"/>
    <property type="match status" value="1"/>
</dbReference>
<feature type="signal peptide" evidence="15">
    <location>
        <begin position="1"/>
        <end position="27"/>
    </location>
</feature>
<keyword evidence="5" id="KW-0762">Sugar transport</keyword>
<evidence type="ECO:0000256" key="2">
    <source>
        <dbReference type="ARBA" id="ARBA00009450"/>
    </source>
</evidence>
<evidence type="ECO:0000256" key="1">
    <source>
        <dbReference type="ARBA" id="ARBA00004571"/>
    </source>
</evidence>
<keyword evidence="20" id="KW-1185">Reference proteome</keyword>
<reference evidence="19 20" key="1">
    <citation type="submission" date="2021-02" db="EMBL/GenBank/DDBJ databases">
        <authorList>
            <person name="Park J.-S."/>
        </authorList>
    </citation>
    <scope>NUCLEOTIDE SEQUENCE [LARGE SCALE GENOMIC DNA]</scope>
    <source>
        <strain evidence="19 20">188UL20-2</strain>
    </source>
</reference>
<feature type="domain" description="SLBB" evidence="18">
    <location>
        <begin position="498"/>
        <end position="576"/>
    </location>
</feature>
<comment type="caution">
    <text evidence="19">The sequence shown here is derived from an EMBL/GenBank/DDBJ whole genome shotgun (WGS) entry which is preliminary data.</text>
</comment>
<keyword evidence="14" id="KW-0449">Lipoprotein</keyword>
<evidence type="ECO:0000259" key="17">
    <source>
        <dbReference type="Pfam" id="PF10531"/>
    </source>
</evidence>
<dbReference type="InterPro" id="IPR054765">
    <property type="entry name" value="SLBB_dom"/>
</dbReference>
<keyword evidence="10" id="KW-0626">Porin</keyword>
<sequence>MSTLHLTLTLIRRIAIIAVLISCSAFASANSVQIGDSVQINLPGEASLNRAFQVDKTGRIELPEVGPIYVAGYKDDQLDKAVREQLSQAYRDLNTLRVFVAKRQILISVQGYVQNPGEYTLADNATVQMAIYAAGGLRAGAQLDRLQLKRAGEVKLFNYKQFLDTGVNNTLPKLASLDTLFIPASPLVGNIEQEFDAAKLANAGDSADSRTAIKVFGEVNAPGSFSYKQEMNLVDLLMRSGGVTRYASVEQIRVISGNTPALFNLKRYLDTGDESLLPNIEAGATVFVPKMEEEIKSGANTVYVMGEVAFPGAYEGNKGATFMDILANAGGPTRFAESRQIRLIKANGRVIRFDLTAYSEGLTNQMPPEIEAGDALFVPEKTDMNEKSWLKVAPSRAVKVIGEVVRPGRIEWSSEMDLMDLLAHVGGPTLRADTTKIEIASGRGPVVIFDLDNYIKNGAQASELPQISAGAIVRVHDLPQDPSDNKSQWVRQSSDASIYVFGQVNSPGRYRFTKEMHFLDILSAADGPTKDADIHNVRVTHRNKAHAQVSKLNLSLYFETGDESLLPVVVPGDTIYIPEKSKNWLDTPKETTVRVLGAVNNPGRYNFDDNMTILDLLAEAGGTSEFAYLEKISIVNLSCCQNQARIFDLIEFSKTANFRQLPVIRAGDTVYVPHEKESFAQKARNSLDDVFKIVTTIVLIGAL</sequence>
<keyword evidence="9" id="KW-0406">Ion transport</keyword>
<dbReference type="Pfam" id="PF02563">
    <property type="entry name" value="Poly_export"/>
    <property type="match status" value="1"/>
</dbReference>
<evidence type="ECO:0000313" key="19">
    <source>
        <dbReference type="EMBL" id="MBM7035978.1"/>
    </source>
</evidence>
<evidence type="ECO:0000313" key="20">
    <source>
        <dbReference type="Proteomes" id="UP000809621"/>
    </source>
</evidence>
<evidence type="ECO:0000256" key="10">
    <source>
        <dbReference type="ARBA" id="ARBA00023114"/>
    </source>
</evidence>
<keyword evidence="4" id="KW-1134">Transmembrane beta strand</keyword>
<evidence type="ECO:0000256" key="14">
    <source>
        <dbReference type="ARBA" id="ARBA00023288"/>
    </source>
</evidence>
<feature type="chain" id="PRO_5045166471" evidence="15">
    <location>
        <begin position="28"/>
        <end position="703"/>
    </location>
</feature>